<feature type="coiled-coil region" evidence="1">
    <location>
        <begin position="71"/>
        <end position="98"/>
    </location>
</feature>
<sequence>MPQIDITLHHSTGLVPEFEVLKFLDVDDKPLGEGGFGAVYRCRSVNGQPVRPAQVIKLFRDNGQGSAQKGLNTIERLQERLRLEHAQLQKEGKELLVEYPALAGAPQFSFQGIMQGQAVSGYAANNLHELGFLEFKDILEDEPAGTLERYQRISADQKLLLAYQLASAFGLLRRNLYVHADFKAGALFVNPDTLQCALIDYDSGAVLHHKDDRPTTFGEMQDWLAPEIIQQLAEPTNQTRTIQVDFASDTWSVGIGIFYLLHTVHPLYFLQEVSVRSLRTYLKQYTWPEVDPAFTYFDSAHADTYPLIRRYYETLPELIRDKFGALINRGFTEKHRRPSYEQWQSVLRAAQLPPEVEYFAVSPPVVVKGQSVTLTWAVQSATKVMVNRQEQAATGSLKLPVEWAQEFQLEASNAFGTSQASTQLVHVVAVPEIKLTVPSPNFTINVAPSAVLTRLPTIELGVPFDYDNLIDLHGEALPQLPDGAPVHRTLRLRLRSWIHSLIH</sequence>
<evidence type="ECO:0000313" key="4">
    <source>
        <dbReference type="Proteomes" id="UP000532746"/>
    </source>
</evidence>
<feature type="domain" description="Protein kinase" evidence="2">
    <location>
        <begin position="25"/>
        <end position="359"/>
    </location>
</feature>
<protein>
    <submittedName>
        <fullName evidence="3">Serine/threonine protein kinase</fullName>
    </submittedName>
</protein>
<dbReference type="PROSITE" id="PS50011">
    <property type="entry name" value="PROTEIN_KINASE_DOM"/>
    <property type="match status" value="1"/>
</dbReference>
<keyword evidence="4" id="KW-1185">Reference proteome</keyword>
<evidence type="ECO:0000259" key="2">
    <source>
        <dbReference type="PROSITE" id="PS50011"/>
    </source>
</evidence>
<comment type="caution">
    <text evidence="3">The sequence shown here is derived from an EMBL/GenBank/DDBJ whole genome shotgun (WGS) entry which is preliminary data.</text>
</comment>
<dbReference type="Pfam" id="PF00069">
    <property type="entry name" value="Pkinase"/>
    <property type="match status" value="1"/>
</dbReference>
<gene>
    <name evidence="3" type="ORF">HNQ93_001724</name>
</gene>
<dbReference type="SMART" id="SM00220">
    <property type="entry name" value="S_TKc"/>
    <property type="match status" value="1"/>
</dbReference>
<dbReference type="Proteomes" id="UP000532746">
    <property type="component" value="Unassembled WGS sequence"/>
</dbReference>
<dbReference type="GO" id="GO:0004674">
    <property type="term" value="F:protein serine/threonine kinase activity"/>
    <property type="evidence" value="ECO:0007669"/>
    <property type="project" value="UniProtKB-KW"/>
</dbReference>
<organism evidence="3 4">
    <name type="scientific">Hymenobacter luteus</name>
    <dbReference type="NCBI Taxonomy" id="1411122"/>
    <lineage>
        <taxon>Bacteria</taxon>
        <taxon>Pseudomonadati</taxon>
        <taxon>Bacteroidota</taxon>
        <taxon>Cytophagia</taxon>
        <taxon>Cytophagales</taxon>
        <taxon>Hymenobacteraceae</taxon>
        <taxon>Hymenobacter</taxon>
    </lineage>
</organism>
<dbReference type="Gene3D" id="1.10.510.10">
    <property type="entry name" value="Transferase(Phosphotransferase) domain 1"/>
    <property type="match status" value="1"/>
</dbReference>
<dbReference type="RefSeq" id="WP_183402962.1">
    <property type="nucleotide sequence ID" value="NZ_JACHGG010000002.1"/>
</dbReference>
<keyword evidence="3" id="KW-0418">Kinase</keyword>
<keyword evidence="3" id="KW-0808">Transferase</keyword>
<accession>A0A7W9T1D4</accession>
<evidence type="ECO:0000256" key="1">
    <source>
        <dbReference type="SAM" id="Coils"/>
    </source>
</evidence>
<dbReference type="EMBL" id="JACHGG010000002">
    <property type="protein sequence ID" value="MBB6058878.1"/>
    <property type="molecule type" value="Genomic_DNA"/>
</dbReference>
<dbReference type="SUPFAM" id="SSF56112">
    <property type="entry name" value="Protein kinase-like (PK-like)"/>
    <property type="match status" value="1"/>
</dbReference>
<keyword evidence="3" id="KW-0723">Serine/threonine-protein kinase</keyword>
<dbReference type="GO" id="GO:0005524">
    <property type="term" value="F:ATP binding"/>
    <property type="evidence" value="ECO:0007669"/>
    <property type="project" value="InterPro"/>
</dbReference>
<dbReference type="InterPro" id="IPR011009">
    <property type="entry name" value="Kinase-like_dom_sf"/>
</dbReference>
<proteinExistence type="predicted"/>
<name>A0A7W9T1D4_9BACT</name>
<keyword evidence="1" id="KW-0175">Coiled coil</keyword>
<dbReference type="InterPro" id="IPR000719">
    <property type="entry name" value="Prot_kinase_dom"/>
</dbReference>
<reference evidence="3 4" key="1">
    <citation type="submission" date="2020-08" db="EMBL/GenBank/DDBJ databases">
        <title>Genomic Encyclopedia of Type Strains, Phase IV (KMG-IV): sequencing the most valuable type-strain genomes for metagenomic binning, comparative biology and taxonomic classification.</title>
        <authorList>
            <person name="Goeker M."/>
        </authorList>
    </citation>
    <scope>NUCLEOTIDE SEQUENCE [LARGE SCALE GENOMIC DNA]</scope>
    <source>
        <strain evidence="3 4">DSM 26718</strain>
    </source>
</reference>
<dbReference type="AlphaFoldDB" id="A0A7W9T1D4"/>
<evidence type="ECO:0000313" key="3">
    <source>
        <dbReference type="EMBL" id="MBB6058878.1"/>
    </source>
</evidence>